<reference evidence="4 5" key="1">
    <citation type="submission" date="2018-01" db="EMBL/GenBank/DDBJ databases">
        <title>Superficieibacter electus gen. nov., sp. nov., an extended-spectrum beta-lactamase possessing member of the Enterobacteriaceae family, isolated from intensive care unit surfaces.</title>
        <authorList>
            <person name="Potter R.F."/>
            <person name="D'Souza A.W."/>
        </authorList>
    </citation>
    <scope>NUCLEOTIDE SEQUENCE [LARGE SCALE GENOMIC DNA]</scope>
    <source>
        <strain evidence="3 5">BP-1</strain>
        <strain evidence="2 4">BP-2</strain>
    </source>
</reference>
<dbReference type="OrthoDB" id="6479565at2"/>
<sequence length="92" mass="10351">MSNHTVQCPFCFKESPHGVQICTGCHAKVVYGECPVTVAILFGIAVMIVAYLAGSWTENFIVSVIVFFGCIFILKYQLKKVYAERILFIQRN</sequence>
<keyword evidence="1" id="KW-1133">Transmembrane helix</keyword>
<evidence type="ECO:0000313" key="3">
    <source>
        <dbReference type="EMBL" id="POP41538.1"/>
    </source>
</evidence>
<keyword evidence="1" id="KW-0812">Transmembrane</keyword>
<dbReference type="EMBL" id="PQGD01000040">
    <property type="protein sequence ID" value="POP41538.1"/>
    <property type="molecule type" value="Genomic_DNA"/>
</dbReference>
<comment type="caution">
    <text evidence="3">The sequence shown here is derived from an EMBL/GenBank/DDBJ whole genome shotgun (WGS) entry which is preliminary data.</text>
</comment>
<evidence type="ECO:0000313" key="2">
    <source>
        <dbReference type="EMBL" id="POP40544.1"/>
    </source>
</evidence>
<evidence type="ECO:0000256" key="1">
    <source>
        <dbReference type="SAM" id="Phobius"/>
    </source>
</evidence>
<protein>
    <submittedName>
        <fullName evidence="3">Uncharacterized protein</fullName>
    </submittedName>
</protein>
<dbReference type="AlphaFoldDB" id="A0A2P5GH34"/>
<dbReference type="EMBL" id="PQGE01000043">
    <property type="protein sequence ID" value="POP40544.1"/>
    <property type="molecule type" value="Genomic_DNA"/>
</dbReference>
<gene>
    <name evidence="3" type="ORF">CHU32_26595</name>
    <name evidence="2" type="ORF">CHU33_26680</name>
</gene>
<accession>A0A2P5GH34</accession>
<evidence type="ECO:0000313" key="5">
    <source>
        <dbReference type="Proteomes" id="UP000247005"/>
    </source>
</evidence>
<organism evidence="3 5">
    <name type="scientific">Superficieibacter electus</name>
    <dbReference type="NCBI Taxonomy" id="2022662"/>
    <lineage>
        <taxon>Bacteria</taxon>
        <taxon>Pseudomonadati</taxon>
        <taxon>Pseudomonadota</taxon>
        <taxon>Gammaproteobacteria</taxon>
        <taxon>Enterobacterales</taxon>
        <taxon>Enterobacteriaceae</taxon>
        <taxon>Superficieibacter</taxon>
    </lineage>
</organism>
<feature type="transmembrane region" description="Helical" evidence="1">
    <location>
        <begin position="36"/>
        <end position="54"/>
    </location>
</feature>
<evidence type="ECO:0000313" key="4">
    <source>
        <dbReference type="Proteomes" id="UP000237073"/>
    </source>
</evidence>
<feature type="transmembrane region" description="Helical" evidence="1">
    <location>
        <begin position="60"/>
        <end position="78"/>
    </location>
</feature>
<proteinExistence type="predicted"/>
<name>A0A2P5GH34_9ENTR</name>
<dbReference type="RefSeq" id="WP_103678771.1">
    <property type="nucleotide sequence ID" value="NZ_PQGD01000040.1"/>
</dbReference>
<dbReference type="Proteomes" id="UP000247005">
    <property type="component" value="Unassembled WGS sequence"/>
</dbReference>
<keyword evidence="4" id="KW-1185">Reference proteome</keyword>
<keyword evidence="1" id="KW-0472">Membrane</keyword>
<dbReference type="Proteomes" id="UP000237073">
    <property type="component" value="Unassembled WGS sequence"/>
</dbReference>